<evidence type="ECO:0000313" key="1">
    <source>
        <dbReference type="EMBL" id="CAK5030605.1"/>
    </source>
</evidence>
<dbReference type="Proteomes" id="UP001497535">
    <property type="component" value="Unassembled WGS sequence"/>
</dbReference>
<accession>A0ACB0Y4D5</accession>
<dbReference type="EMBL" id="CAVMJV010000005">
    <property type="protein sequence ID" value="CAK5030605.1"/>
    <property type="molecule type" value="Genomic_DNA"/>
</dbReference>
<sequence length="157" mass="18416">MENEENENNKKEEEDLEKTIKQQDINQQKKFFTACEDEIKEFGGESKFVNESVEDQGTNNIKNQQQKFPLEDDISSFSSASTLFTSNNNFSSSSLQNSFKIKRKAIVERQFSRKSVTFRKDSFIQKLDKNIQREEDLNKNKNSMQASFLFKKKIFLV</sequence>
<name>A0ACB0Y4D5_MELEN</name>
<protein>
    <submittedName>
        <fullName evidence="1">Uncharacterized protein</fullName>
    </submittedName>
</protein>
<proteinExistence type="predicted"/>
<comment type="caution">
    <text evidence="1">The sequence shown here is derived from an EMBL/GenBank/DDBJ whole genome shotgun (WGS) entry which is preliminary data.</text>
</comment>
<evidence type="ECO:0000313" key="2">
    <source>
        <dbReference type="Proteomes" id="UP001497535"/>
    </source>
</evidence>
<gene>
    <name evidence="1" type="ORF">MENTE1834_LOCUS7266</name>
</gene>
<organism evidence="1 2">
    <name type="scientific">Meloidogyne enterolobii</name>
    <name type="common">Root-knot nematode worm</name>
    <name type="synonym">Meloidogyne mayaguensis</name>
    <dbReference type="NCBI Taxonomy" id="390850"/>
    <lineage>
        <taxon>Eukaryota</taxon>
        <taxon>Metazoa</taxon>
        <taxon>Ecdysozoa</taxon>
        <taxon>Nematoda</taxon>
        <taxon>Chromadorea</taxon>
        <taxon>Rhabditida</taxon>
        <taxon>Tylenchina</taxon>
        <taxon>Tylenchomorpha</taxon>
        <taxon>Tylenchoidea</taxon>
        <taxon>Meloidogynidae</taxon>
        <taxon>Meloidogyninae</taxon>
        <taxon>Meloidogyne</taxon>
    </lineage>
</organism>
<keyword evidence="2" id="KW-1185">Reference proteome</keyword>
<reference evidence="1" key="1">
    <citation type="submission" date="2023-11" db="EMBL/GenBank/DDBJ databases">
        <authorList>
            <person name="Poullet M."/>
        </authorList>
    </citation>
    <scope>NUCLEOTIDE SEQUENCE</scope>
    <source>
        <strain evidence="1">E1834</strain>
    </source>
</reference>